<dbReference type="InterPro" id="IPR018188">
    <property type="entry name" value="RNase_T2_His_AS_1"/>
</dbReference>
<dbReference type="InterPro" id="IPR039378">
    <property type="entry name" value="RNase_T2_prok"/>
</dbReference>
<evidence type="ECO:0000256" key="3">
    <source>
        <dbReference type="SAM" id="MobiDB-lite"/>
    </source>
</evidence>
<organism evidence="4 5">
    <name type="scientific">Methylocapsa palsarum</name>
    <dbReference type="NCBI Taxonomy" id="1612308"/>
    <lineage>
        <taxon>Bacteria</taxon>
        <taxon>Pseudomonadati</taxon>
        <taxon>Pseudomonadota</taxon>
        <taxon>Alphaproteobacteria</taxon>
        <taxon>Hyphomicrobiales</taxon>
        <taxon>Beijerinckiaceae</taxon>
        <taxon>Methylocapsa</taxon>
    </lineage>
</organism>
<dbReference type="GO" id="GO:0003723">
    <property type="term" value="F:RNA binding"/>
    <property type="evidence" value="ECO:0007669"/>
    <property type="project" value="InterPro"/>
</dbReference>
<dbReference type="CDD" id="cd01062">
    <property type="entry name" value="RNase_T2_prok"/>
    <property type="match status" value="1"/>
</dbReference>
<sequence>MQDGAALRPVRLEGKLRELWPLTLAAALCGFLPAASAQADPQGRGCILDNCADASPADANPGSPSPDAPSGPSFGRRMQPRGPSAPGDFDFYVLALSWSPSFCQTASAERAQTQCGAGANLGFVVHGLWPQYEHGYPSDCGPAARSPSRIALESAAGVYPDEGLARYEWRKHGVCSGKSPTDYFADVRKAREAIVVPPPFATAKEAQTWTPVDIERAFIAANRRLRPGMLGLACAHGVLQEVRICFSKDLRDFHACPEVSRQGCRARQVSVPPTL</sequence>
<dbReference type="EMBL" id="FOSN01000007">
    <property type="protein sequence ID" value="SFK38828.1"/>
    <property type="molecule type" value="Genomic_DNA"/>
</dbReference>
<keyword evidence="5" id="KW-1185">Reference proteome</keyword>
<dbReference type="PANTHER" id="PTHR11240:SF22">
    <property type="entry name" value="RIBONUCLEASE T2"/>
    <property type="match status" value="1"/>
</dbReference>
<dbReference type="AlphaFoldDB" id="A0A1I3Z430"/>
<evidence type="ECO:0000313" key="5">
    <source>
        <dbReference type="Proteomes" id="UP000198755"/>
    </source>
</evidence>
<proteinExistence type="inferred from homology"/>
<dbReference type="InterPro" id="IPR036430">
    <property type="entry name" value="RNase_T2-like_sf"/>
</dbReference>
<accession>A0A1I3Z430</accession>
<comment type="similarity">
    <text evidence="1 2">Belongs to the RNase T2 family.</text>
</comment>
<gene>
    <name evidence="4" type="ORF">SAMN05444581_10760</name>
</gene>
<dbReference type="GO" id="GO:0033897">
    <property type="term" value="F:ribonuclease T2 activity"/>
    <property type="evidence" value="ECO:0007669"/>
    <property type="project" value="InterPro"/>
</dbReference>
<dbReference type="InterPro" id="IPR033130">
    <property type="entry name" value="RNase_T2_His_AS_2"/>
</dbReference>
<dbReference type="PANTHER" id="PTHR11240">
    <property type="entry name" value="RIBONUCLEASE T2"/>
    <property type="match status" value="1"/>
</dbReference>
<feature type="region of interest" description="Disordered" evidence="3">
    <location>
        <begin position="56"/>
        <end position="81"/>
    </location>
</feature>
<dbReference type="Proteomes" id="UP000198755">
    <property type="component" value="Unassembled WGS sequence"/>
</dbReference>
<dbReference type="PROSITE" id="PS00530">
    <property type="entry name" value="RNASE_T2_1"/>
    <property type="match status" value="1"/>
</dbReference>
<evidence type="ECO:0000256" key="1">
    <source>
        <dbReference type="ARBA" id="ARBA00007469"/>
    </source>
</evidence>
<dbReference type="GO" id="GO:0006401">
    <property type="term" value="P:RNA catabolic process"/>
    <property type="evidence" value="ECO:0007669"/>
    <property type="project" value="UniProtKB-ARBA"/>
</dbReference>
<dbReference type="STRING" id="1612308.SAMN05444581_10760"/>
<dbReference type="RefSeq" id="WP_244532238.1">
    <property type="nucleotide sequence ID" value="NZ_FOSN01000007.1"/>
</dbReference>
<reference evidence="4 5" key="1">
    <citation type="submission" date="2016-10" db="EMBL/GenBank/DDBJ databases">
        <authorList>
            <person name="de Groot N.N."/>
        </authorList>
    </citation>
    <scope>NUCLEOTIDE SEQUENCE [LARGE SCALE GENOMIC DNA]</scope>
    <source>
        <strain evidence="4 5">NE2</strain>
    </source>
</reference>
<dbReference type="Gene3D" id="3.90.730.10">
    <property type="entry name" value="Ribonuclease T2-like"/>
    <property type="match status" value="1"/>
</dbReference>
<protein>
    <submittedName>
        <fullName evidence="4">Ribonuclease T2</fullName>
    </submittedName>
</protein>
<evidence type="ECO:0000313" key="4">
    <source>
        <dbReference type="EMBL" id="SFK38828.1"/>
    </source>
</evidence>
<dbReference type="PROSITE" id="PS00531">
    <property type="entry name" value="RNASE_T2_2"/>
    <property type="match status" value="1"/>
</dbReference>
<evidence type="ECO:0000256" key="2">
    <source>
        <dbReference type="RuleBase" id="RU004328"/>
    </source>
</evidence>
<dbReference type="Pfam" id="PF00445">
    <property type="entry name" value="Ribonuclease_T2"/>
    <property type="match status" value="1"/>
</dbReference>
<dbReference type="SUPFAM" id="SSF55895">
    <property type="entry name" value="Ribonuclease Rh-like"/>
    <property type="match status" value="1"/>
</dbReference>
<dbReference type="InterPro" id="IPR001568">
    <property type="entry name" value="RNase_T2-like"/>
</dbReference>
<name>A0A1I3Z430_9HYPH</name>